<dbReference type="SUPFAM" id="SSF54862">
    <property type="entry name" value="4Fe-4S ferredoxins"/>
    <property type="match status" value="1"/>
</dbReference>
<keyword evidence="5" id="KW-0408">Iron</keyword>
<feature type="transmembrane region" description="Helical" evidence="7">
    <location>
        <begin position="311"/>
        <end position="332"/>
    </location>
</feature>
<evidence type="ECO:0000256" key="7">
    <source>
        <dbReference type="SAM" id="Phobius"/>
    </source>
</evidence>
<sequence length="480" mass="52572">MNMFKNPFKHLSAAIAGFFLAVTILLSTPNPILACDISILPAVSSGASGSEISLTVNVALTHRVCTVPISQTDITLTNMTLVSQTDWNKINNSLYQATLIVKLGNSGTGTITVVRECTKGGDTASVKITILSASADVSAALPSNTIPAVTDPPDENLIPTILPADIINTQTNTPAEQELEWMEAIYQALSEPYMLAYIALMSAGTISFLKGWRKNRPILMAVSLFYLGFFVGGCPCAIGSLQSVLLHTGEMKIYMVQYILLFIPVITTLFWGRIFCGWVCPMGALQNFIYRKETGIKINEKLNHYLGFIKYIFLFALIAAVLITGTTVFAHIDPFKALFNFDFNWFTGIFLGLVLTGSIFISGFWCRYLCPLGAFLGLLSKLSYFELKFGTSCKHCGICQKTYCEYGVINGSGKELKLDNSECVRCGECLKRCPKNAVKLSHNRVILISSIPANPVSQEIISKEEFKPDLLKSPSFGSEP</sequence>
<feature type="transmembrane region" description="Helical" evidence="7">
    <location>
        <begin position="258"/>
        <end position="290"/>
    </location>
</feature>
<organism evidence="9 10">
    <name type="scientific">Dehalococcoides mccartyi (strain VS)</name>
    <dbReference type="NCBI Taxonomy" id="311424"/>
    <lineage>
        <taxon>Bacteria</taxon>
        <taxon>Bacillati</taxon>
        <taxon>Chloroflexota</taxon>
        <taxon>Dehalococcoidia</taxon>
        <taxon>Dehalococcoidales</taxon>
        <taxon>Dehalococcoidaceae</taxon>
        <taxon>Dehalococcoides</taxon>
    </lineage>
</organism>
<feature type="transmembrane region" description="Helical" evidence="7">
    <location>
        <begin position="344"/>
        <end position="366"/>
    </location>
</feature>
<evidence type="ECO:0000256" key="4">
    <source>
        <dbReference type="ARBA" id="ARBA00022982"/>
    </source>
</evidence>
<dbReference type="PROSITE" id="PS51379">
    <property type="entry name" value="4FE4S_FER_2"/>
    <property type="match status" value="1"/>
</dbReference>
<dbReference type="Pfam" id="PF00037">
    <property type="entry name" value="Fer4"/>
    <property type="match status" value="1"/>
</dbReference>
<accession>D2BI55</accession>
<dbReference type="HOGENOM" id="CLU_572017_0_0_0"/>
<dbReference type="PROSITE" id="PS00198">
    <property type="entry name" value="4FE4S_FER_1"/>
    <property type="match status" value="1"/>
</dbReference>
<evidence type="ECO:0000256" key="6">
    <source>
        <dbReference type="ARBA" id="ARBA00023014"/>
    </source>
</evidence>
<dbReference type="AlphaFoldDB" id="D2BI55"/>
<evidence type="ECO:0000259" key="8">
    <source>
        <dbReference type="PROSITE" id="PS51379"/>
    </source>
</evidence>
<dbReference type="PANTHER" id="PTHR30176:SF3">
    <property type="entry name" value="FERREDOXIN-TYPE PROTEIN NAPH"/>
    <property type="match status" value="1"/>
</dbReference>
<dbReference type="Gene3D" id="3.30.70.20">
    <property type="match status" value="1"/>
</dbReference>
<protein>
    <submittedName>
        <fullName evidence="9">NapH protein</fullName>
    </submittedName>
</protein>
<feature type="transmembrane region" description="Helical" evidence="7">
    <location>
        <begin position="224"/>
        <end position="246"/>
    </location>
</feature>
<dbReference type="PANTHER" id="PTHR30176">
    <property type="entry name" value="FERREDOXIN-TYPE PROTEIN NAPH"/>
    <property type="match status" value="1"/>
</dbReference>
<feature type="transmembrane region" description="Helical" evidence="7">
    <location>
        <begin position="193"/>
        <end position="212"/>
    </location>
</feature>
<evidence type="ECO:0000313" key="9">
    <source>
        <dbReference type="EMBL" id="ACZ62005.1"/>
    </source>
</evidence>
<dbReference type="InterPro" id="IPR051684">
    <property type="entry name" value="Electron_Trans/Redox"/>
</dbReference>
<name>D2BI55_DEHMV</name>
<dbReference type="eggNOG" id="COG0348">
    <property type="taxonomic scope" value="Bacteria"/>
</dbReference>
<dbReference type="KEGG" id="dev:DhcVS_881"/>
<keyword evidence="6" id="KW-0411">Iron-sulfur</keyword>
<dbReference type="OrthoDB" id="9806398at2"/>
<reference evidence="9 10" key="1">
    <citation type="journal article" date="2009" name="PLoS Genet.">
        <title>Localized plasticity in the streamlined genomes of vinyl chloride respiring Dehalococcoides.</title>
        <authorList>
            <person name="McMurdie P.J."/>
            <person name="Behrens S.F."/>
            <person name="Muller J.A."/>
            <person name="Goke J."/>
            <person name="Ritalahti K.M."/>
            <person name="Wagner R."/>
            <person name="Goltsman E."/>
            <person name="Lapidus A."/>
            <person name="Holmes S."/>
            <person name="Loffler F.E."/>
            <person name="Spormann A.M."/>
        </authorList>
    </citation>
    <scope>NUCLEOTIDE SEQUENCE [LARGE SCALE GENOMIC DNA]</scope>
    <source>
        <strain evidence="9 10">VS</strain>
    </source>
</reference>
<dbReference type="InterPro" id="IPR017900">
    <property type="entry name" value="4Fe4S_Fe_S_CS"/>
</dbReference>
<dbReference type="GO" id="GO:0051539">
    <property type="term" value="F:4 iron, 4 sulfur cluster binding"/>
    <property type="evidence" value="ECO:0007669"/>
    <property type="project" value="UniProtKB-KW"/>
</dbReference>
<proteinExistence type="predicted"/>
<dbReference type="InterPro" id="IPR017896">
    <property type="entry name" value="4Fe4S_Fe-S-bd"/>
</dbReference>
<evidence type="ECO:0000256" key="2">
    <source>
        <dbReference type="ARBA" id="ARBA00022485"/>
    </source>
</evidence>
<feature type="domain" description="4Fe-4S ferredoxin-type" evidence="8">
    <location>
        <begin position="414"/>
        <end position="443"/>
    </location>
</feature>
<dbReference type="GO" id="GO:0046872">
    <property type="term" value="F:metal ion binding"/>
    <property type="evidence" value="ECO:0007669"/>
    <property type="project" value="UniProtKB-KW"/>
</dbReference>
<keyword evidence="3" id="KW-0479">Metal-binding</keyword>
<dbReference type="Proteomes" id="UP000002506">
    <property type="component" value="Chromosome"/>
</dbReference>
<keyword evidence="7" id="KW-0472">Membrane</keyword>
<evidence type="ECO:0000256" key="3">
    <source>
        <dbReference type="ARBA" id="ARBA00022723"/>
    </source>
</evidence>
<dbReference type="GO" id="GO:0005886">
    <property type="term" value="C:plasma membrane"/>
    <property type="evidence" value="ECO:0007669"/>
    <property type="project" value="TreeGrafter"/>
</dbReference>
<evidence type="ECO:0000313" key="10">
    <source>
        <dbReference type="Proteomes" id="UP000002506"/>
    </source>
</evidence>
<dbReference type="Pfam" id="PF12801">
    <property type="entry name" value="Fer4_5"/>
    <property type="match status" value="2"/>
</dbReference>
<keyword evidence="2" id="KW-0004">4Fe-4S</keyword>
<keyword evidence="7" id="KW-0812">Transmembrane</keyword>
<evidence type="ECO:0000256" key="5">
    <source>
        <dbReference type="ARBA" id="ARBA00023004"/>
    </source>
</evidence>
<keyword evidence="1" id="KW-0813">Transport</keyword>
<keyword evidence="4" id="KW-0249">Electron transport</keyword>
<evidence type="ECO:0000256" key="1">
    <source>
        <dbReference type="ARBA" id="ARBA00022448"/>
    </source>
</evidence>
<keyword evidence="7" id="KW-1133">Transmembrane helix</keyword>
<gene>
    <name evidence="9" type="ordered locus">DhcVS_881</name>
</gene>
<dbReference type="EMBL" id="CP001827">
    <property type="protein sequence ID" value="ACZ62005.1"/>
    <property type="molecule type" value="Genomic_DNA"/>
</dbReference>